<proteinExistence type="predicted"/>
<keyword evidence="1" id="KW-0732">Signal</keyword>
<evidence type="ECO:0000313" key="2">
    <source>
        <dbReference type="EMBL" id="GMM58525.1"/>
    </source>
</evidence>
<dbReference type="Proteomes" id="UP001377567">
    <property type="component" value="Unassembled WGS sequence"/>
</dbReference>
<keyword evidence="3" id="KW-1185">Reference proteome</keyword>
<dbReference type="EMBL" id="BTGD01000025">
    <property type="protein sequence ID" value="GMM58525.1"/>
    <property type="molecule type" value="Genomic_DNA"/>
</dbReference>
<organism evidence="2 3">
    <name type="scientific">Maudiozyma humilis</name>
    <name type="common">Sour dough yeast</name>
    <name type="synonym">Kazachstania humilis</name>
    <dbReference type="NCBI Taxonomy" id="51915"/>
    <lineage>
        <taxon>Eukaryota</taxon>
        <taxon>Fungi</taxon>
        <taxon>Dikarya</taxon>
        <taxon>Ascomycota</taxon>
        <taxon>Saccharomycotina</taxon>
        <taxon>Saccharomycetes</taxon>
        <taxon>Saccharomycetales</taxon>
        <taxon>Saccharomycetaceae</taxon>
        <taxon>Maudiozyma</taxon>
    </lineage>
</organism>
<reference evidence="2 3" key="1">
    <citation type="journal article" date="2023" name="Elife">
        <title>Identification of key yeast species and microbe-microbe interactions impacting larval growth of Drosophila in the wild.</title>
        <authorList>
            <person name="Mure A."/>
            <person name="Sugiura Y."/>
            <person name="Maeda R."/>
            <person name="Honda K."/>
            <person name="Sakurai N."/>
            <person name="Takahashi Y."/>
            <person name="Watada M."/>
            <person name="Katoh T."/>
            <person name="Gotoh A."/>
            <person name="Gotoh Y."/>
            <person name="Taniguchi I."/>
            <person name="Nakamura K."/>
            <person name="Hayashi T."/>
            <person name="Katayama T."/>
            <person name="Uemura T."/>
            <person name="Hattori Y."/>
        </authorList>
    </citation>
    <scope>NUCLEOTIDE SEQUENCE [LARGE SCALE GENOMIC DNA]</scope>
    <source>
        <strain evidence="2 3">KH-74</strain>
    </source>
</reference>
<comment type="caution">
    <text evidence="2">The sequence shown here is derived from an EMBL/GenBank/DDBJ whole genome shotgun (WGS) entry which is preliminary data.</text>
</comment>
<feature type="signal peptide" evidence="1">
    <location>
        <begin position="1"/>
        <end position="23"/>
    </location>
</feature>
<accession>A0AAV5S3T6</accession>
<dbReference type="AlphaFoldDB" id="A0AAV5S3T6"/>
<sequence length="493" mass="55889">MLFNNFLGAFAVLGLTAAGTALADTQAAFNSENSTSASQWNLNLNSLCEDFAGQAAGVNSSFPWKEVCSHLTSEQPYFNATLQELLFTSALPSSLQDFLDQYSINFNVSAASPTLQGLMKLNYDAIRKNINTFDAKPFEAFFNNYNVEGLQNWISEHGIYVSNKAQNDKRKLIKAIVAFIHQNLTRMETERYNILDSLDLFQKNIFDANYNISSDIFSQFSANELNKWLNLHNIPLSANLTESRDYLAQRAQDHFSLLQDDIEWYLLRYKTMASPFIGKTPEQVAFTWNGLSDLLDAGKEHTAKHLNNETLANIGSWSNEKLESFIELLNSKKPANASIAEMIQDFGRNLTSSLDQMEWNLAGNNSISDSINSFKNWASNTSSQVMDSDLYNDLNSKVKSLGDNVGIKARELNEFMDNMFQSWSVEDLKTYVNKVQDQFTAEPVKEENLVDKAKSYTRKLFGYEPEPETKPQKCMDKIKQYANELYHAIMPVH</sequence>
<protein>
    <submittedName>
        <fullName evidence="2">Msc1 protein</fullName>
    </submittedName>
</protein>
<feature type="chain" id="PRO_5043910389" evidence="1">
    <location>
        <begin position="24"/>
        <end position="493"/>
    </location>
</feature>
<gene>
    <name evidence="2" type="ORF">DAKH74_051420</name>
</gene>
<evidence type="ECO:0000256" key="1">
    <source>
        <dbReference type="SAM" id="SignalP"/>
    </source>
</evidence>
<evidence type="ECO:0000313" key="3">
    <source>
        <dbReference type="Proteomes" id="UP001377567"/>
    </source>
</evidence>
<name>A0AAV5S3T6_MAUHU</name>